<proteinExistence type="predicted"/>
<evidence type="ECO:0000313" key="2">
    <source>
        <dbReference type="Proteomes" id="UP000093276"/>
    </source>
</evidence>
<name>A0AAC9D5G3_9FLAO</name>
<gene>
    <name evidence="1" type="ORF">BB050_02697</name>
</gene>
<dbReference type="AlphaFoldDB" id="A0AAC9D5G3"/>
<accession>A0AAC9D5G3</accession>
<evidence type="ECO:0000313" key="1">
    <source>
        <dbReference type="EMBL" id="AOC95792.1"/>
    </source>
</evidence>
<protein>
    <submittedName>
        <fullName evidence="1">Uncharacterized protein</fullName>
    </submittedName>
</protein>
<dbReference type="Proteomes" id="UP000093276">
    <property type="component" value="Chromosome"/>
</dbReference>
<organism evidence="1 2">
    <name type="scientific">Flavobacterium anhuiense</name>
    <dbReference type="NCBI Taxonomy" id="459526"/>
    <lineage>
        <taxon>Bacteria</taxon>
        <taxon>Pseudomonadati</taxon>
        <taxon>Bacteroidota</taxon>
        <taxon>Flavobacteriia</taxon>
        <taxon>Flavobacteriales</taxon>
        <taxon>Flavobacteriaceae</taxon>
        <taxon>Flavobacterium</taxon>
    </lineage>
</organism>
<reference evidence="1 2" key="1">
    <citation type="submission" date="2016-08" db="EMBL/GenBank/DDBJ databases">
        <title>Complete genome sequence of Flavobacterium johnsoniae strain GSE09, a volatile-producing biocontrol agent isolated from cucumber (Cucumis sativus).</title>
        <authorList>
            <person name="Jeong J.-J."/>
            <person name="Oh J.Y."/>
            <person name="Jim Y.J."/>
            <person name="Sang M.K."/>
            <person name="Kim K.D."/>
        </authorList>
    </citation>
    <scope>NUCLEOTIDE SEQUENCE [LARGE SCALE GENOMIC DNA]</scope>
    <source>
        <strain evidence="1 2">GSE09</strain>
    </source>
</reference>
<sequence>MIYIFWFKLDPKNRKFDLALCDKIITQHAAIIKNHIS</sequence>
<dbReference type="KEGG" id="fjg:BB050_02697"/>
<dbReference type="EMBL" id="CP016907">
    <property type="protein sequence ID" value="AOC95792.1"/>
    <property type="molecule type" value="Genomic_DNA"/>
</dbReference>